<gene>
    <name evidence="1" type="ORF">BDQ12DRAFT_674301</name>
</gene>
<dbReference type="OrthoDB" id="21502at2759"/>
<sequence>MAGSASEREALFPLTVFDRLFERTTFVTGWLVRGTVDAEALGSALGRVTQKWRMLSGRLQSVKHGNGTKWHIRIPLGSLSPDYQTYALTTATSDLPLTHYVTVPLPRLSPSLPYSLLVHPSTPRNYAKWESTGHPLTCWHLTHFPAETSEDGNAYTSIGFARCHGVFDGVGAALVMRALIAEINGTEWEIPTLPQEGQNINPMQEILDPLLRSKDIKELETGDYRGFSVLGILGGLKLIGWHLREKFWRGAQRNVVLLPNPVVTAIVKRVRSELKDHSQRSEAVTTGDVLVAWIMKTVYADGTVPETTVYCSNLGSFRSHLPTKGGSLATYPHNAFVPVPYPTLTVADINSLSLSSLTHLLATTRASMSVTQVLLAHRTLEKSVTAFPLDSSADETLTISNVSASRILESDWSGVGGKETLCGYRYQLTPTEVLWTNAVYLAGRLADGTTVLDVTLSTHRLGLLTAEIETQMASLEE</sequence>
<keyword evidence="2" id="KW-1185">Reference proteome</keyword>
<dbReference type="STRING" id="68775.A0A5C3MC62"/>
<dbReference type="Proteomes" id="UP000308652">
    <property type="component" value="Unassembled WGS sequence"/>
</dbReference>
<dbReference type="Gene3D" id="3.30.559.10">
    <property type="entry name" value="Chloramphenicol acetyltransferase-like domain"/>
    <property type="match status" value="2"/>
</dbReference>
<accession>A0A5C3MC62</accession>
<evidence type="ECO:0000313" key="1">
    <source>
        <dbReference type="EMBL" id="TFK43049.1"/>
    </source>
</evidence>
<organism evidence="1 2">
    <name type="scientific">Crucibulum laeve</name>
    <dbReference type="NCBI Taxonomy" id="68775"/>
    <lineage>
        <taxon>Eukaryota</taxon>
        <taxon>Fungi</taxon>
        <taxon>Dikarya</taxon>
        <taxon>Basidiomycota</taxon>
        <taxon>Agaricomycotina</taxon>
        <taxon>Agaricomycetes</taxon>
        <taxon>Agaricomycetidae</taxon>
        <taxon>Agaricales</taxon>
        <taxon>Agaricineae</taxon>
        <taxon>Nidulariaceae</taxon>
        <taxon>Crucibulum</taxon>
    </lineage>
</organism>
<dbReference type="EMBL" id="ML213591">
    <property type="protein sequence ID" value="TFK43049.1"/>
    <property type="molecule type" value="Genomic_DNA"/>
</dbReference>
<name>A0A5C3MC62_9AGAR</name>
<protein>
    <recommendedName>
        <fullName evidence="3">Transferase family-domain-containing protein</fullName>
    </recommendedName>
</protein>
<reference evidence="1 2" key="1">
    <citation type="journal article" date="2019" name="Nat. Ecol. Evol.">
        <title>Megaphylogeny resolves global patterns of mushroom evolution.</title>
        <authorList>
            <person name="Varga T."/>
            <person name="Krizsan K."/>
            <person name="Foldi C."/>
            <person name="Dima B."/>
            <person name="Sanchez-Garcia M."/>
            <person name="Sanchez-Ramirez S."/>
            <person name="Szollosi G.J."/>
            <person name="Szarkandi J.G."/>
            <person name="Papp V."/>
            <person name="Albert L."/>
            <person name="Andreopoulos W."/>
            <person name="Angelini C."/>
            <person name="Antonin V."/>
            <person name="Barry K.W."/>
            <person name="Bougher N.L."/>
            <person name="Buchanan P."/>
            <person name="Buyck B."/>
            <person name="Bense V."/>
            <person name="Catcheside P."/>
            <person name="Chovatia M."/>
            <person name="Cooper J."/>
            <person name="Damon W."/>
            <person name="Desjardin D."/>
            <person name="Finy P."/>
            <person name="Geml J."/>
            <person name="Haridas S."/>
            <person name="Hughes K."/>
            <person name="Justo A."/>
            <person name="Karasinski D."/>
            <person name="Kautmanova I."/>
            <person name="Kiss B."/>
            <person name="Kocsube S."/>
            <person name="Kotiranta H."/>
            <person name="LaButti K.M."/>
            <person name="Lechner B.E."/>
            <person name="Liimatainen K."/>
            <person name="Lipzen A."/>
            <person name="Lukacs Z."/>
            <person name="Mihaltcheva S."/>
            <person name="Morgado L.N."/>
            <person name="Niskanen T."/>
            <person name="Noordeloos M.E."/>
            <person name="Ohm R.A."/>
            <person name="Ortiz-Santana B."/>
            <person name="Ovrebo C."/>
            <person name="Racz N."/>
            <person name="Riley R."/>
            <person name="Savchenko A."/>
            <person name="Shiryaev A."/>
            <person name="Soop K."/>
            <person name="Spirin V."/>
            <person name="Szebenyi C."/>
            <person name="Tomsovsky M."/>
            <person name="Tulloss R.E."/>
            <person name="Uehling J."/>
            <person name="Grigoriev I.V."/>
            <person name="Vagvolgyi C."/>
            <person name="Papp T."/>
            <person name="Martin F.M."/>
            <person name="Miettinen O."/>
            <person name="Hibbett D.S."/>
            <person name="Nagy L.G."/>
        </authorList>
    </citation>
    <scope>NUCLEOTIDE SEQUENCE [LARGE SCALE GENOMIC DNA]</scope>
    <source>
        <strain evidence="1 2">CBS 166.37</strain>
    </source>
</reference>
<dbReference type="InterPro" id="IPR023213">
    <property type="entry name" value="CAT-like_dom_sf"/>
</dbReference>
<evidence type="ECO:0000313" key="2">
    <source>
        <dbReference type="Proteomes" id="UP000308652"/>
    </source>
</evidence>
<evidence type="ECO:0008006" key="3">
    <source>
        <dbReference type="Google" id="ProtNLM"/>
    </source>
</evidence>
<dbReference type="AlphaFoldDB" id="A0A5C3MC62"/>
<proteinExistence type="predicted"/>